<gene>
    <name evidence="1" type="ORF">H8S17_14235</name>
</gene>
<protein>
    <submittedName>
        <fullName evidence="1">Uncharacterized protein</fullName>
    </submittedName>
</protein>
<proteinExistence type="predicted"/>
<dbReference type="Proteomes" id="UP000606720">
    <property type="component" value="Unassembled WGS sequence"/>
</dbReference>
<reference evidence="1" key="1">
    <citation type="submission" date="2020-08" db="EMBL/GenBank/DDBJ databases">
        <title>Genome public.</title>
        <authorList>
            <person name="Liu C."/>
            <person name="Sun Q."/>
        </authorList>
    </citation>
    <scope>NUCLEOTIDE SEQUENCE</scope>
    <source>
        <strain evidence="1">BX1005</strain>
    </source>
</reference>
<accession>A0A923RU34</accession>
<comment type="caution">
    <text evidence="1">The sequence shown here is derived from an EMBL/GenBank/DDBJ whole genome shotgun (WGS) entry which is preliminary data.</text>
</comment>
<keyword evidence="2" id="KW-1185">Reference proteome</keyword>
<evidence type="ECO:0000313" key="1">
    <source>
        <dbReference type="EMBL" id="MBC5715343.1"/>
    </source>
</evidence>
<name>A0A923RU34_9FIRM</name>
<evidence type="ECO:0000313" key="2">
    <source>
        <dbReference type="Proteomes" id="UP000606720"/>
    </source>
</evidence>
<sequence>MSKDEQMAVFKAYLRNLMRQLKALQKALESNDNENAQKILNELIEDTQNSIED</sequence>
<dbReference type="AlphaFoldDB" id="A0A923RU34"/>
<dbReference type="RefSeq" id="WP_178052100.1">
    <property type="nucleotide sequence ID" value="NZ_JACOPH010000018.1"/>
</dbReference>
<organism evidence="1 2">
    <name type="scientific">Roseburia zhanii</name>
    <dbReference type="NCBI Taxonomy" id="2763064"/>
    <lineage>
        <taxon>Bacteria</taxon>
        <taxon>Bacillati</taxon>
        <taxon>Bacillota</taxon>
        <taxon>Clostridia</taxon>
        <taxon>Lachnospirales</taxon>
        <taxon>Lachnospiraceae</taxon>
        <taxon>Roseburia</taxon>
    </lineage>
</organism>
<dbReference type="EMBL" id="JACOPH010000018">
    <property type="protein sequence ID" value="MBC5715343.1"/>
    <property type="molecule type" value="Genomic_DNA"/>
</dbReference>